<proteinExistence type="predicted"/>
<dbReference type="RefSeq" id="WP_126460290.1">
    <property type="nucleotide sequence ID" value="NZ_AP018721.1"/>
</dbReference>
<reference evidence="1 2" key="1">
    <citation type="submission" date="2019-03" db="EMBL/GenBank/DDBJ databases">
        <title>Genomic Encyclopedia of Type Strains, Phase IV (KMG-IV): sequencing the most valuable type-strain genomes for metagenomic binning, comparative biology and taxonomic classification.</title>
        <authorList>
            <person name="Goeker M."/>
        </authorList>
    </citation>
    <scope>NUCLEOTIDE SEQUENCE [LARGE SCALE GENOMIC DNA]</scope>
    <source>
        <strain evidence="1 2">DSM 103923</strain>
    </source>
</reference>
<accession>A0A4R3JX60</accession>
<dbReference type="OrthoDB" id="9849055at2"/>
<dbReference type="AlphaFoldDB" id="A0A4R3JX60"/>
<organism evidence="1 2">
    <name type="scientific">Sulfuritortus calidifontis</name>
    <dbReference type="NCBI Taxonomy" id="1914471"/>
    <lineage>
        <taxon>Bacteria</taxon>
        <taxon>Pseudomonadati</taxon>
        <taxon>Pseudomonadota</taxon>
        <taxon>Betaproteobacteria</taxon>
        <taxon>Nitrosomonadales</taxon>
        <taxon>Thiobacillaceae</taxon>
        <taxon>Sulfuritortus</taxon>
    </lineage>
</organism>
<gene>
    <name evidence="1" type="ORF">EDC61_10853</name>
</gene>
<sequence length="117" mass="12157">METMTLKLRGKAADASEIYRSYYLVTDGGRMAGRGRASAIPMSAGAPMPELDYVEVSQGGEEQALKTLVATLCALPGNQGLQIEPRLSIRPAMAPAGNRVSQCQPGLGAGPAGLRAP</sequence>
<dbReference type="Proteomes" id="UP000295135">
    <property type="component" value="Unassembled WGS sequence"/>
</dbReference>
<keyword evidence="2" id="KW-1185">Reference proteome</keyword>
<evidence type="ECO:0000313" key="2">
    <source>
        <dbReference type="Proteomes" id="UP000295135"/>
    </source>
</evidence>
<protein>
    <submittedName>
        <fullName evidence="1">Uncharacterized protein</fullName>
    </submittedName>
</protein>
<dbReference type="EMBL" id="SLZY01000008">
    <property type="protein sequence ID" value="TCS71710.1"/>
    <property type="molecule type" value="Genomic_DNA"/>
</dbReference>
<comment type="caution">
    <text evidence="1">The sequence shown here is derived from an EMBL/GenBank/DDBJ whole genome shotgun (WGS) entry which is preliminary data.</text>
</comment>
<evidence type="ECO:0000313" key="1">
    <source>
        <dbReference type="EMBL" id="TCS71710.1"/>
    </source>
</evidence>
<name>A0A4R3JX60_9PROT</name>